<proteinExistence type="predicted"/>
<dbReference type="InterPro" id="IPR032059">
    <property type="entry name" value="Mucin-like"/>
</dbReference>
<feature type="domain" description="Mucin-like" evidence="3">
    <location>
        <begin position="152"/>
        <end position="234"/>
    </location>
</feature>
<gene>
    <name evidence="4" type="ORF">F442_12395</name>
</gene>
<feature type="non-terminal residue" evidence="4">
    <location>
        <position position="235"/>
    </location>
</feature>
<accession>W2YZ09</accession>
<dbReference type="Proteomes" id="UP000018948">
    <property type="component" value="Unassembled WGS sequence"/>
</dbReference>
<dbReference type="Pfam" id="PF16058">
    <property type="entry name" value="Mucin-like"/>
    <property type="match status" value="1"/>
</dbReference>
<evidence type="ECO:0000256" key="1">
    <source>
        <dbReference type="SAM" id="MobiDB-lite"/>
    </source>
</evidence>
<organism evidence="4 5">
    <name type="scientific">Phytophthora nicotianae P10297</name>
    <dbReference type="NCBI Taxonomy" id="1317064"/>
    <lineage>
        <taxon>Eukaryota</taxon>
        <taxon>Sar</taxon>
        <taxon>Stramenopiles</taxon>
        <taxon>Oomycota</taxon>
        <taxon>Peronosporomycetes</taxon>
        <taxon>Peronosporales</taxon>
        <taxon>Peronosporaceae</taxon>
        <taxon>Phytophthora</taxon>
    </lineage>
</organism>
<evidence type="ECO:0000256" key="2">
    <source>
        <dbReference type="SAM" id="SignalP"/>
    </source>
</evidence>
<name>W2YZ09_PHYNI</name>
<feature type="compositionally biased region" description="Basic and acidic residues" evidence="1">
    <location>
        <begin position="111"/>
        <end position="139"/>
    </location>
</feature>
<keyword evidence="2" id="KW-0732">Signal</keyword>
<protein>
    <recommendedName>
        <fullName evidence="3">Mucin-like domain-containing protein</fullName>
    </recommendedName>
</protein>
<dbReference type="EMBL" id="ANIY01002563">
    <property type="protein sequence ID" value="ETP40233.1"/>
    <property type="molecule type" value="Genomic_DNA"/>
</dbReference>
<sequence length="235" mass="24649">MVRILKPFSAVIATMLCLGLATADTATVSVLGDATYTIPSSRGKVCKGTGAYPSGTACPLKGDGASGGCREGLPSYKHGKCVAPKVAQCVLVSDKTWGCAYPKGGTNPKSDYPKGDYPKGDYPKNDYEHGDYPKGDYAKGDYPVDDYSEGEKDTTAPPVYPAKDTTAPPVYPDKDTTAPPVYPAKDTTAPPVYPAKDTTAPPVYPDKDTTAPPVYPDKDTTAPPVYPGKDTTAPP</sequence>
<dbReference type="OrthoDB" id="118387at2759"/>
<evidence type="ECO:0000259" key="3">
    <source>
        <dbReference type="Pfam" id="PF16058"/>
    </source>
</evidence>
<feature type="chain" id="PRO_5004831296" description="Mucin-like domain-containing protein" evidence="2">
    <location>
        <begin position="24"/>
        <end position="235"/>
    </location>
</feature>
<evidence type="ECO:0000313" key="4">
    <source>
        <dbReference type="EMBL" id="ETP40233.1"/>
    </source>
</evidence>
<feature type="region of interest" description="Disordered" evidence="1">
    <location>
        <begin position="108"/>
        <end position="235"/>
    </location>
</feature>
<dbReference type="AlphaFoldDB" id="W2YZ09"/>
<comment type="caution">
    <text evidence="4">The sequence shown here is derived from an EMBL/GenBank/DDBJ whole genome shotgun (WGS) entry which is preliminary data.</text>
</comment>
<reference evidence="4 5" key="1">
    <citation type="submission" date="2013-11" db="EMBL/GenBank/DDBJ databases">
        <title>The Genome Sequence of Phytophthora parasitica P10297.</title>
        <authorList>
            <consortium name="The Broad Institute Genomics Platform"/>
            <person name="Russ C."/>
            <person name="Tyler B."/>
            <person name="Panabieres F."/>
            <person name="Shan W."/>
            <person name="Tripathy S."/>
            <person name="Grunwald N."/>
            <person name="Machado M."/>
            <person name="Johnson C.S."/>
            <person name="Walker B."/>
            <person name="Young S.K."/>
            <person name="Zeng Q."/>
            <person name="Gargeya S."/>
            <person name="Fitzgerald M."/>
            <person name="Haas B."/>
            <person name="Abouelleil A."/>
            <person name="Allen A.W."/>
            <person name="Alvarado L."/>
            <person name="Arachchi H.M."/>
            <person name="Berlin A.M."/>
            <person name="Chapman S.B."/>
            <person name="Gainer-Dewar J."/>
            <person name="Goldberg J."/>
            <person name="Griggs A."/>
            <person name="Gujja S."/>
            <person name="Hansen M."/>
            <person name="Howarth C."/>
            <person name="Imamovic A."/>
            <person name="Ireland A."/>
            <person name="Larimer J."/>
            <person name="McCowan C."/>
            <person name="Murphy C."/>
            <person name="Pearson M."/>
            <person name="Poon T.W."/>
            <person name="Priest M."/>
            <person name="Roberts A."/>
            <person name="Saif S."/>
            <person name="Shea T."/>
            <person name="Sisk P."/>
            <person name="Sykes S."/>
            <person name="Wortman J."/>
            <person name="Nusbaum C."/>
            <person name="Birren B."/>
        </authorList>
    </citation>
    <scope>NUCLEOTIDE SEQUENCE [LARGE SCALE GENOMIC DNA]</scope>
    <source>
        <strain evidence="4 5">P10297</strain>
    </source>
</reference>
<evidence type="ECO:0000313" key="5">
    <source>
        <dbReference type="Proteomes" id="UP000018948"/>
    </source>
</evidence>
<feature type="signal peptide" evidence="2">
    <location>
        <begin position="1"/>
        <end position="23"/>
    </location>
</feature>